<evidence type="ECO:0000259" key="9">
    <source>
        <dbReference type="Pfam" id="PF16491"/>
    </source>
</evidence>
<dbReference type="EMBL" id="CAXHTA020000005">
    <property type="protein sequence ID" value="CAL5221765.1"/>
    <property type="molecule type" value="Genomic_DNA"/>
</dbReference>
<keyword evidence="2 7" id="KW-0479">Metal-binding</keyword>
<dbReference type="InterPro" id="IPR027057">
    <property type="entry name" value="CAXX_Prtase_1"/>
</dbReference>
<evidence type="ECO:0000256" key="7">
    <source>
        <dbReference type="RuleBase" id="RU366005"/>
    </source>
</evidence>
<dbReference type="Gene3D" id="3.30.2010.10">
    <property type="entry name" value="Metalloproteases ('zincins'), catalytic domain"/>
    <property type="match status" value="1"/>
</dbReference>
<dbReference type="Pfam" id="PF16491">
    <property type="entry name" value="Peptidase_M48_N"/>
    <property type="match status" value="1"/>
</dbReference>
<dbReference type="Pfam" id="PF01435">
    <property type="entry name" value="Peptidase_M48"/>
    <property type="match status" value="1"/>
</dbReference>
<evidence type="ECO:0000256" key="4">
    <source>
        <dbReference type="ARBA" id="ARBA00022833"/>
    </source>
</evidence>
<feature type="transmembrane region" description="Helical" evidence="7">
    <location>
        <begin position="169"/>
        <end position="191"/>
    </location>
</feature>
<evidence type="ECO:0000259" key="8">
    <source>
        <dbReference type="Pfam" id="PF01435"/>
    </source>
</evidence>
<evidence type="ECO:0000256" key="5">
    <source>
        <dbReference type="ARBA" id="ARBA00023049"/>
    </source>
</evidence>
<dbReference type="CDD" id="cd07343">
    <property type="entry name" value="M48A_Zmpste24p_like"/>
    <property type="match status" value="1"/>
</dbReference>
<evidence type="ECO:0000313" key="10">
    <source>
        <dbReference type="EMBL" id="CAL5221765.1"/>
    </source>
</evidence>
<sequence>MTFSADFFLSDDVPWLKLVVSFSVIVYTLHTYLDVRQLRAIRRPKPPAVLADSYSMPEYKKTQAYNVDKWWFSFVSGAIQEAIEVGLLTYYYLPWLWDRADAVAWFLAKHISWFHHNEIWVAVIFSLLDGAKDMVLGLPFGLYGTFVVEQKHGFNKQTLGLFFLDILKSMGLGVVIMPPVIAAFTWILIHTGPMMPIYMWCFIFGLQIFFMTIYPVAIAPLFNKFSPLEKGTLREKIEELAGSLKFPLTKLFVIDGSTRSAHSNAYMYGFFKNKRIVLYDTLIEQCKEPEVVAVLAHELGHWKMGHTIKNLVVTQIQTLATFLLFSLVRSSRGLFTSFGFTKSQPAIIAYTLFSIISAPLSEVLGLLSNIMSRKYEFQADNFAVSLGHTEELKQALRKLDAKNRSAVNVDAWYSAYHHSHPPLVERLAAIDKSMKKTE</sequence>
<keyword evidence="11" id="KW-1185">Reference proteome</keyword>
<comment type="subcellular location">
    <subcellularLocation>
        <location evidence="7">Endoplasmic reticulum membrane</location>
        <topology evidence="7">Multi-pass membrane protein</topology>
    </subcellularLocation>
</comment>
<comment type="cofactor">
    <cofactor evidence="7">
        <name>Zn(2+)</name>
        <dbReference type="ChEBI" id="CHEBI:29105"/>
    </cofactor>
    <text evidence="7">Binds 1 zinc ion per subunit.</text>
</comment>
<feature type="domain" description="CAAX prenyl protease 1 N-terminal" evidence="9">
    <location>
        <begin position="37"/>
        <end position="224"/>
    </location>
</feature>
<evidence type="ECO:0000256" key="1">
    <source>
        <dbReference type="ARBA" id="ARBA00022670"/>
    </source>
</evidence>
<keyword evidence="3 7" id="KW-0378">Hydrolase</keyword>
<dbReference type="EC" id="3.4.24.84" evidence="7"/>
<feature type="transmembrane region" description="Helical" evidence="7">
    <location>
        <begin position="197"/>
        <end position="222"/>
    </location>
</feature>
<evidence type="ECO:0000256" key="6">
    <source>
        <dbReference type="ARBA" id="ARBA00044456"/>
    </source>
</evidence>
<keyword evidence="7" id="KW-0812">Transmembrane</keyword>
<feature type="domain" description="Peptidase M48" evidence="8">
    <location>
        <begin position="227"/>
        <end position="432"/>
    </location>
</feature>
<protein>
    <recommendedName>
        <fullName evidence="7">CAAX prenyl protease</fullName>
        <ecNumber evidence="7">3.4.24.84</ecNumber>
    </recommendedName>
</protein>
<feature type="transmembrane region" description="Helical" evidence="7">
    <location>
        <begin position="70"/>
        <end position="93"/>
    </location>
</feature>
<reference evidence="10 11" key="1">
    <citation type="submission" date="2024-06" db="EMBL/GenBank/DDBJ databases">
        <authorList>
            <person name="Kraege A."/>
            <person name="Thomma B."/>
        </authorList>
    </citation>
    <scope>NUCLEOTIDE SEQUENCE [LARGE SCALE GENOMIC DNA]</scope>
</reference>
<accession>A0ABP1FP64</accession>
<keyword evidence="5 7" id="KW-0482">Metalloprotease</keyword>
<evidence type="ECO:0000313" key="11">
    <source>
        <dbReference type="Proteomes" id="UP001497392"/>
    </source>
</evidence>
<dbReference type="InterPro" id="IPR001915">
    <property type="entry name" value="Peptidase_M48"/>
</dbReference>
<comment type="catalytic activity">
    <reaction evidence="6 7">
        <text>Hydrolyzes the peptide bond -P2-(S-farnesyl or geranylgeranyl)C-P1'-P2'-P3'-COOH where P1' and P2' are amino acids with aliphatic side chains and P3' is any C-terminal residue.</text>
        <dbReference type="EC" id="3.4.24.84"/>
    </reaction>
</comment>
<evidence type="ECO:0000256" key="3">
    <source>
        <dbReference type="ARBA" id="ARBA00022801"/>
    </source>
</evidence>
<proteinExistence type="inferred from homology"/>
<keyword evidence="7" id="KW-1133">Transmembrane helix</keyword>
<dbReference type="InterPro" id="IPR032456">
    <property type="entry name" value="Peptidase_M48_N"/>
</dbReference>
<comment type="caution">
    <text evidence="10">The sequence shown here is derived from an EMBL/GenBank/DDBJ whole genome shotgun (WGS) entry which is preliminary data.</text>
</comment>
<organism evidence="10 11">
    <name type="scientific">Coccomyxa viridis</name>
    <dbReference type="NCBI Taxonomy" id="1274662"/>
    <lineage>
        <taxon>Eukaryota</taxon>
        <taxon>Viridiplantae</taxon>
        <taxon>Chlorophyta</taxon>
        <taxon>core chlorophytes</taxon>
        <taxon>Trebouxiophyceae</taxon>
        <taxon>Trebouxiophyceae incertae sedis</taxon>
        <taxon>Coccomyxaceae</taxon>
        <taxon>Coccomyxa</taxon>
    </lineage>
</organism>
<dbReference type="Proteomes" id="UP001497392">
    <property type="component" value="Unassembled WGS sequence"/>
</dbReference>
<name>A0ABP1FP64_9CHLO</name>
<feature type="transmembrane region" description="Helical" evidence="7">
    <location>
        <begin position="348"/>
        <end position="367"/>
    </location>
</feature>
<keyword evidence="4 7" id="KW-0862">Zinc</keyword>
<keyword evidence="1 7" id="KW-0645">Protease</keyword>
<feature type="transmembrane region" description="Helical" evidence="7">
    <location>
        <begin position="15"/>
        <end position="33"/>
    </location>
</feature>
<gene>
    <name evidence="10" type="primary">g4018</name>
    <name evidence="10" type="ORF">VP750_LOCUS3424</name>
</gene>
<dbReference type="PANTHER" id="PTHR10120">
    <property type="entry name" value="CAAX PRENYL PROTEASE 1"/>
    <property type="match status" value="1"/>
</dbReference>
<keyword evidence="7" id="KW-0472">Membrane</keyword>
<comment type="function">
    <text evidence="7">Proteolytically removes the C-terminal three residues of farnesylated proteins.</text>
</comment>
<comment type="similarity">
    <text evidence="7">Belongs to the peptidase M48A family.</text>
</comment>
<keyword evidence="7" id="KW-0256">Endoplasmic reticulum</keyword>
<evidence type="ECO:0000256" key="2">
    <source>
        <dbReference type="ARBA" id="ARBA00022723"/>
    </source>
</evidence>